<gene>
    <name evidence="1" type="ORF">L1987_45774</name>
</gene>
<name>A0ACB9FXZ8_9ASTR</name>
<reference evidence="2" key="1">
    <citation type="journal article" date="2022" name="Mol. Ecol. Resour.">
        <title>The genomes of chicory, endive, great burdock and yacon provide insights into Asteraceae palaeo-polyploidization history and plant inulin production.</title>
        <authorList>
            <person name="Fan W."/>
            <person name="Wang S."/>
            <person name="Wang H."/>
            <person name="Wang A."/>
            <person name="Jiang F."/>
            <person name="Liu H."/>
            <person name="Zhao H."/>
            <person name="Xu D."/>
            <person name="Zhang Y."/>
        </authorList>
    </citation>
    <scope>NUCLEOTIDE SEQUENCE [LARGE SCALE GENOMIC DNA]</scope>
    <source>
        <strain evidence="2">cv. Yunnan</strain>
    </source>
</reference>
<protein>
    <submittedName>
        <fullName evidence="1">Uncharacterized protein</fullName>
    </submittedName>
</protein>
<dbReference type="Proteomes" id="UP001056120">
    <property type="component" value="Linkage Group LG15"/>
</dbReference>
<accession>A0ACB9FXZ8</accession>
<proteinExistence type="predicted"/>
<comment type="caution">
    <text evidence="1">The sequence shown here is derived from an EMBL/GenBank/DDBJ whole genome shotgun (WGS) entry which is preliminary data.</text>
</comment>
<reference evidence="1 2" key="2">
    <citation type="journal article" date="2022" name="Mol. Ecol. Resour.">
        <title>The genomes of chicory, endive, great burdock and yacon provide insights into Asteraceae paleo-polyploidization history and plant inulin production.</title>
        <authorList>
            <person name="Fan W."/>
            <person name="Wang S."/>
            <person name="Wang H."/>
            <person name="Wang A."/>
            <person name="Jiang F."/>
            <person name="Liu H."/>
            <person name="Zhao H."/>
            <person name="Xu D."/>
            <person name="Zhang Y."/>
        </authorList>
    </citation>
    <scope>NUCLEOTIDE SEQUENCE [LARGE SCALE GENOMIC DNA]</scope>
    <source>
        <strain evidence="2">cv. Yunnan</strain>
        <tissue evidence="1">Leaves</tissue>
    </source>
</reference>
<dbReference type="EMBL" id="CM042032">
    <property type="protein sequence ID" value="KAI3776014.1"/>
    <property type="molecule type" value="Genomic_DNA"/>
</dbReference>
<sequence length="168" mass="18053">MSSLHSPIAGGYVADGCDFSWLGPRFRLAVMSLMAAISPGWGSDLGWFLIGPTNEDLSAVIKKVVFQGHSSFSNARRVVGGLLGRLLIAAGPVQVPFLFLDSLTFKVAVANFLPEVGKSFGPKPRKPKFAGHGTNYFSAFVAGHRELWSAQKLPAVLRKVITSILIIL</sequence>
<keyword evidence="2" id="KW-1185">Reference proteome</keyword>
<organism evidence="1 2">
    <name type="scientific">Smallanthus sonchifolius</name>
    <dbReference type="NCBI Taxonomy" id="185202"/>
    <lineage>
        <taxon>Eukaryota</taxon>
        <taxon>Viridiplantae</taxon>
        <taxon>Streptophyta</taxon>
        <taxon>Embryophyta</taxon>
        <taxon>Tracheophyta</taxon>
        <taxon>Spermatophyta</taxon>
        <taxon>Magnoliopsida</taxon>
        <taxon>eudicotyledons</taxon>
        <taxon>Gunneridae</taxon>
        <taxon>Pentapetalae</taxon>
        <taxon>asterids</taxon>
        <taxon>campanulids</taxon>
        <taxon>Asterales</taxon>
        <taxon>Asteraceae</taxon>
        <taxon>Asteroideae</taxon>
        <taxon>Heliantheae alliance</taxon>
        <taxon>Millerieae</taxon>
        <taxon>Smallanthus</taxon>
    </lineage>
</organism>
<evidence type="ECO:0000313" key="2">
    <source>
        <dbReference type="Proteomes" id="UP001056120"/>
    </source>
</evidence>
<evidence type="ECO:0000313" key="1">
    <source>
        <dbReference type="EMBL" id="KAI3776014.1"/>
    </source>
</evidence>